<dbReference type="Proteomes" id="UP000256964">
    <property type="component" value="Unassembled WGS sequence"/>
</dbReference>
<accession>A0A371CNR9</accession>
<dbReference type="SUPFAM" id="SSF53335">
    <property type="entry name" value="S-adenosyl-L-methionine-dependent methyltransferases"/>
    <property type="match status" value="1"/>
</dbReference>
<comment type="similarity">
    <text evidence="4">Belongs to the class I-like SAM-binding methyltransferase superfamily.</text>
</comment>
<comment type="pathway">
    <text evidence="1">Secondary metabolite biosynthesis.</text>
</comment>
<reference evidence="5 6" key="1">
    <citation type="journal article" date="2018" name="Biotechnol. Biofuels">
        <title>Integrative visual omics of the white-rot fungus Polyporus brumalis exposes the biotechnological potential of its oxidative enzymes for delignifying raw plant biomass.</title>
        <authorList>
            <person name="Miyauchi S."/>
            <person name="Rancon A."/>
            <person name="Drula E."/>
            <person name="Hage H."/>
            <person name="Chaduli D."/>
            <person name="Favel A."/>
            <person name="Grisel S."/>
            <person name="Henrissat B."/>
            <person name="Herpoel-Gimbert I."/>
            <person name="Ruiz-Duenas F.J."/>
            <person name="Chevret D."/>
            <person name="Hainaut M."/>
            <person name="Lin J."/>
            <person name="Wang M."/>
            <person name="Pangilinan J."/>
            <person name="Lipzen A."/>
            <person name="Lesage-Meessen L."/>
            <person name="Navarro D."/>
            <person name="Riley R."/>
            <person name="Grigoriev I.V."/>
            <person name="Zhou S."/>
            <person name="Raouche S."/>
            <person name="Rosso M.N."/>
        </authorList>
    </citation>
    <scope>NUCLEOTIDE SEQUENCE [LARGE SCALE GENOMIC DNA]</scope>
    <source>
        <strain evidence="5 6">BRFM 1820</strain>
    </source>
</reference>
<dbReference type="PANTHER" id="PTHR35897">
    <property type="entry name" value="METHYLTRANSFERASE AUSD"/>
    <property type="match status" value="1"/>
</dbReference>
<protein>
    <recommendedName>
        <fullName evidence="7">Methyltransferase domain-containing protein</fullName>
    </recommendedName>
</protein>
<dbReference type="InterPro" id="IPR029063">
    <property type="entry name" value="SAM-dependent_MTases_sf"/>
</dbReference>
<dbReference type="AlphaFoldDB" id="A0A371CNR9"/>
<keyword evidence="2" id="KW-0808">Transferase</keyword>
<keyword evidence="3" id="KW-0949">S-adenosyl-L-methionine</keyword>
<dbReference type="STRING" id="139420.A0A371CNR9"/>
<evidence type="ECO:0000256" key="4">
    <source>
        <dbReference type="ARBA" id="ARBA00038314"/>
    </source>
</evidence>
<proteinExistence type="inferred from homology"/>
<evidence type="ECO:0000256" key="2">
    <source>
        <dbReference type="ARBA" id="ARBA00022679"/>
    </source>
</evidence>
<gene>
    <name evidence="5" type="ORF">OH76DRAFT_1475591</name>
</gene>
<dbReference type="Gene3D" id="3.40.50.150">
    <property type="entry name" value="Vaccinia Virus protein VP39"/>
    <property type="match status" value="1"/>
</dbReference>
<name>A0A371CNR9_9APHY</name>
<keyword evidence="6" id="KW-1185">Reference proteome</keyword>
<dbReference type="GO" id="GO:0016740">
    <property type="term" value="F:transferase activity"/>
    <property type="evidence" value="ECO:0007669"/>
    <property type="project" value="UniProtKB-KW"/>
</dbReference>
<evidence type="ECO:0000313" key="6">
    <source>
        <dbReference type="Proteomes" id="UP000256964"/>
    </source>
</evidence>
<dbReference type="InterPro" id="IPR051654">
    <property type="entry name" value="Meroterpenoid_MTases"/>
</dbReference>
<evidence type="ECO:0008006" key="7">
    <source>
        <dbReference type="Google" id="ProtNLM"/>
    </source>
</evidence>
<dbReference type="EMBL" id="KZ857498">
    <property type="protein sequence ID" value="RDX41921.1"/>
    <property type="molecule type" value="Genomic_DNA"/>
</dbReference>
<dbReference type="PANTHER" id="PTHR35897:SF1">
    <property type="entry name" value="METHYLTRANSFERASE AUSD"/>
    <property type="match status" value="1"/>
</dbReference>
<evidence type="ECO:0000313" key="5">
    <source>
        <dbReference type="EMBL" id="RDX41921.1"/>
    </source>
</evidence>
<organism evidence="5 6">
    <name type="scientific">Lentinus brumalis</name>
    <dbReference type="NCBI Taxonomy" id="2498619"/>
    <lineage>
        <taxon>Eukaryota</taxon>
        <taxon>Fungi</taxon>
        <taxon>Dikarya</taxon>
        <taxon>Basidiomycota</taxon>
        <taxon>Agaricomycotina</taxon>
        <taxon>Agaricomycetes</taxon>
        <taxon>Polyporales</taxon>
        <taxon>Polyporaceae</taxon>
        <taxon>Lentinus</taxon>
    </lineage>
</organism>
<evidence type="ECO:0000256" key="1">
    <source>
        <dbReference type="ARBA" id="ARBA00005179"/>
    </source>
</evidence>
<dbReference type="OrthoDB" id="2094832at2759"/>
<sequence length="518" mass="56813">MKARHVRGATPTPNFTAVLPLRGTEALLHFDEDQLKFYKKATGIDDLDALKRHLISVQREAYAVRPYTTIVNFYFTDLGLSHVPGYRRMIELGQTRRNPILVDVGCCFGQDLRKAIADGYPQESVLGTDIVPEFWDLGHRLFNTTQEAFPIPFLAGDIFDPAFLEPVPPIYTAPSTAAPALSAVRTLNELRGHVSIICVCAVFHLFDTEEAQLRLARALAPLLSPELGSMIIGWHNGRHEKGYTEGYALRMFCHSPESWTALWDGDVFEKGTVRVGARLVEKQRRHLKDGVPTIGMRTFLEWLTGHCWELDNAGGRSESFGSYHTILQLMPLAISNHERQTTNDIDVQVCQSLGEITKTRHTARGCESVCEPSSEAVQQQVGGTDSNMWQSDRSRSRVEYVQRASVQIIVPVAFASVEWNSDIVGDISSLVAGLVCVTVVLILDDEVTGPASGMRLFEGFLLASNPTRSSRPSSSTFKMRAVALAAGEARVQGGSGRLAGNGGGLSDGSGLIRAFAPV</sequence>
<evidence type="ECO:0000256" key="3">
    <source>
        <dbReference type="ARBA" id="ARBA00022691"/>
    </source>
</evidence>